<dbReference type="OrthoDB" id="5398685at2759"/>
<gene>
    <name evidence="3" type="ORF">BJ878DRAFT_538252</name>
</gene>
<feature type="compositionally biased region" description="Basic and acidic residues" evidence="2">
    <location>
        <begin position="55"/>
        <end position="67"/>
    </location>
</feature>
<feature type="compositionally biased region" description="Polar residues" evidence="2">
    <location>
        <begin position="69"/>
        <end position="79"/>
    </location>
</feature>
<name>A0A9P8CIQ2_9HELO</name>
<accession>A0A9P8CIQ2</accession>
<keyword evidence="1" id="KW-0175">Coiled coil</keyword>
<dbReference type="Proteomes" id="UP000887226">
    <property type="component" value="Unassembled WGS sequence"/>
</dbReference>
<proteinExistence type="predicted"/>
<feature type="region of interest" description="Disordered" evidence="2">
    <location>
        <begin position="49"/>
        <end position="79"/>
    </location>
</feature>
<keyword evidence="4" id="KW-1185">Reference proteome</keyword>
<evidence type="ECO:0000313" key="3">
    <source>
        <dbReference type="EMBL" id="KAG9248533.1"/>
    </source>
</evidence>
<feature type="coiled-coil region" evidence="1">
    <location>
        <begin position="20"/>
        <end position="47"/>
    </location>
</feature>
<dbReference type="AlphaFoldDB" id="A0A9P8CIQ2"/>
<protein>
    <submittedName>
        <fullName evidence="3">Uncharacterized protein</fullName>
    </submittedName>
</protein>
<dbReference type="EMBL" id="MU253747">
    <property type="protein sequence ID" value="KAG9248533.1"/>
    <property type="molecule type" value="Genomic_DNA"/>
</dbReference>
<sequence length="79" mass="8403">MSEHTEAADQLNLGQVMADLRKGEKTADVLESNLSNLEKKIDALLASVGEPEIATGEKKEPGGEVEQKGQPSRAANQNS</sequence>
<organism evidence="3 4">
    <name type="scientific">Calycina marina</name>
    <dbReference type="NCBI Taxonomy" id="1763456"/>
    <lineage>
        <taxon>Eukaryota</taxon>
        <taxon>Fungi</taxon>
        <taxon>Dikarya</taxon>
        <taxon>Ascomycota</taxon>
        <taxon>Pezizomycotina</taxon>
        <taxon>Leotiomycetes</taxon>
        <taxon>Helotiales</taxon>
        <taxon>Pezizellaceae</taxon>
        <taxon>Calycina</taxon>
    </lineage>
</organism>
<evidence type="ECO:0000313" key="4">
    <source>
        <dbReference type="Proteomes" id="UP000887226"/>
    </source>
</evidence>
<evidence type="ECO:0000256" key="1">
    <source>
        <dbReference type="SAM" id="Coils"/>
    </source>
</evidence>
<comment type="caution">
    <text evidence="3">The sequence shown here is derived from an EMBL/GenBank/DDBJ whole genome shotgun (WGS) entry which is preliminary data.</text>
</comment>
<reference evidence="3" key="1">
    <citation type="journal article" date="2021" name="IMA Fungus">
        <title>Genomic characterization of three marine fungi, including Emericellopsis atlantica sp. nov. with signatures of a generalist lifestyle and marine biomass degradation.</title>
        <authorList>
            <person name="Hagestad O.C."/>
            <person name="Hou L."/>
            <person name="Andersen J.H."/>
            <person name="Hansen E.H."/>
            <person name="Altermark B."/>
            <person name="Li C."/>
            <person name="Kuhnert E."/>
            <person name="Cox R.J."/>
            <person name="Crous P.W."/>
            <person name="Spatafora J.W."/>
            <person name="Lail K."/>
            <person name="Amirebrahimi M."/>
            <person name="Lipzen A."/>
            <person name="Pangilinan J."/>
            <person name="Andreopoulos W."/>
            <person name="Hayes R.D."/>
            <person name="Ng V."/>
            <person name="Grigoriev I.V."/>
            <person name="Jackson S.A."/>
            <person name="Sutton T.D.S."/>
            <person name="Dobson A.D.W."/>
            <person name="Rama T."/>
        </authorList>
    </citation>
    <scope>NUCLEOTIDE SEQUENCE</scope>
    <source>
        <strain evidence="3">TRa3180A</strain>
    </source>
</reference>
<evidence type="ECO:0000256" key="2">
    <source>
        <dbReference type="SAM" id="MobiDB-lite"/>
    </source>
</evidence>